<dbReference type="Proteomes" id="UP001151752">
    <property type="component" value="Chromosome 10"/>
</dbReference>
<dbReference type="Pfam" id="PF25516">
    <property type="entry name" value="PTPase"/>
    <property type="match status" value="1"/>
</dbReference>
<feature type="region of interest" description="Disordered" evidence="1">
    <location>
        <begin position="74"/>
        <end position="106"/>
    </location>
</feature>
<evidence type="ECO:0000313" key="4">
    <source>
        <dbReference type="Proteomes" id="UP001151752"/>
    </source>
</evidence>
<comment type="caution">
    <text evidence="3">The sequence shown here is derived from an EMBL/GenBank/DDBJ whole genome shotgun (WGS) entry which is preliminary data.</text>
</comment>
<feature type="domain" description="Phosphotyrosine protein phosphatase" evidence="2">
    <location>
        <begin position="118"/>
        <end position="198"/>
    </location>
</feature>
<dbReference type="EMBL" id="JAPFFM010000002">
    <property type="protein sequence ID" value="KAJ6773027.1"/>
    <property type="molecule type" value="Genomic_DNA"/>
</dbReference>
<keyword evidence="3" id="KW-0418">Kinase</keyword>
<organism evidence="3 4">
    <name type="scientific">Salix koriyanagi</name>
    <dbReference type="NCBI Taxonomy" id="2511006"/>
    <lineage>
        <taxon>Eukaryota</taxon>
        <taxon>Viridiplantae</taxon>
        <taxon>Streptophyta</taxon>
        <taxon>Embryophyta</taxon>
        <taxon>Tracheophyta</taxon>
        <taxon>Spermatophyta</taxon>
        <taxon>Magnoliopsida</taxon>
        <taxon>eudicotyledons</taxon>
        <taxon>Gunneridae</taxon>
        <taxon>Pentapetalae</taxon>
        <taxon>rosids</taxon>
        <taxon>fabids</taxon>
        <taxon>Malpighiales</taxon>
        <taxon>Salicaceae</taxon>
        <taxon>Saliceae</taxon>
        <taxon>Salix</taxon>
    </lineage>
</organism>
<dbReference type="GO" id="GO:0016301">
    <property type="term" value="F:kinase activity"/>
    <property type="evidence" value="ECO:0007669"/>
    <property type="project" value="UniProtKB-KW"/>
</dbReference>
<protein>
    <submittedName>
        <fullName evidence="3">KINASE-RELATED</fullName>
    </submittedName>
</protein>
<reference evidence="3" key="2">
    <citation type="journal article" date="2023" name="Int. J. Mol. Sci.">
        <title>De Novo Assembly and Annotation of 11 Diverse Shrub Willow (Salix) Genomes Reveals Novel Gene Organization in Sex-Linked Regions.</title>
        <authorList>
            <person name="Hyden B."/>
            <person name="Feng K."/>
            <person name="Yates T.B."/>
            <person name="Jawdy S."/>
            <person name="Cereghino C."/>
            <person name="Smart L.B."/>
            <person name="Muchero W."/>
        </authorList>
    </citation>
    <scope>NUCLEOTIDE SEQUENCE</scope>
    <source>
        <tissue evidence="3">Shoot tip</tissue>
    </source>
</reference>
<evidence type="ECO:0000259" key="2">
    <source>
        <dbReference type="Pfam" id="PF25516"/>
    </source>
</evidence>
<name>A0A9Q0WT46_9ROSI</name>
<reference evidence="3" key="1">
    <citation type="submission" date="2022-11" db="EMBL/GenBank/DDBJ databases">
        <authorList>
            <person name="Hyden B.L."/>
            <person name="Feng K."/>
            <person name="Yates T."/>
            <person name="Jawdy S."/>
            <person name="Smart L.B."/>
            <person name="Muchero W."/>
        </authorList>
    </citation>
    <scope>NUCLEOTIDE SEQUENCE</scope>
    <source>
        <tissue evidence="3">Shoot tip</tissue>
    </source>
</reference>
<keyword evidence="3" id="KW-0808">Transferase</keyword>
<sequence length="258" mass="29010">MITRTECRVHHRLDATVDAILAGKSPLFEIRHMDTEGYGSLKLIPMLQENLIEESDDSLKSISMLQENYVEETEVITSDKERCDEVESDEDEEDEDYRSKQSKTWKSIGTESKRKSPVCVYTCKIVDSDLLQVAKVMGIENEIDVTDDIGAADAILASSAEMKQNPWIRGVAKYHHLPVFVIKSNTMAQMVKALRMILKMESLGSSLQQPLKSSSDIVIEDDAPKRKPTLEEIDALEEVRLAIEYIVIPGGEPVELLP</sequence>
<dbReference type="PANTHER" id="PTHR20953:SF14">
    <property type="entry name" value="PROTEIN SEEDLING PLASTID DEVELOPMENT 1"/>
    <property type="match status" value="1"/>
</dbReference>
<proteinExistence type="predicted"/>
<accession>A0A9Q0WT46</accession>
<keyword evidence="4" id="KW-1185">Reference proteome</keyword>
<dbReference type="AlphaFoldDB" id="A0A9Q0WT46"/>
<evidence type="ECO:0000313" key="3">
    <source>
        <dbReference type="EMBL" id="KAJ6773027.1"/>
    </source>
</evidence>
<feature type="compositionally biased region" description="Acidic residues" evidence="1">
    <location>
        <begin position="86"/>
        <end position="96"/>
    </location>
</feature>
<evidence type="ECO:0000256" key="1">
    <source>
        <dbReference type="SAM" id="MobiDB-lite"/>
    </source>
</evidence>
<gene>
    <name evidence="3" type="ORF">OIU74_019110</name>
</gene>
<dbReference type="InterPro" id="IPR058670">
    <property type="entry name" value="PTPase_dom"/>
</dbReference>
<dbReference type="PANTHER" id="PTHR20953">
    <property type="entry name" value="KINASE-RELATED"/>
    <property type="match status" value="1"/>
</dbReference>